<comment type="caution">
    <text evidence="4">The sequence shown here is derived from an EMBL/GenBank/DDBJ whole genome shotgun (WGS) entry which is preliminary data.</text>
</comment>
<feature type="domain" description="C2H2-type" evidence="3">
    <location>
        <begin position="471"/>
        <end position="499"/>
    </location>
</feature>
<gene>
    <name evidence="4" type="ORF">DNG_08968</name>
</gene>
<evidence type="ECO:0000256" key="2">
    <source>
        <dbReference type="SAM" id="MobiDB-lite"/>
    </source>
</evidence>
<dbReference type="GO" id="GO:0008270">
    <property type="term" value="F:zinc ion binding"/>
    <property type="evidence" value="ECO:0007669"/>
    <property type="project" value="UniProtKB-KW"/>
</dbReference>
<proteinExistence type="predicted"/>
<accession>A0AAE8N612</accession>
<dbReference type="AlphaFoldDB" id="A0AAE8N612"/>
<feature type="compositionally biased region" description="Polar residues" evidence="2">
    <location>
        <begin position="278"/>
        <end position="289"/>
    </location>
</feature>
<name>A0AAE8N612_9PEZI</name>
<evidence type="ECO:0000313" key="4">
    <source>
        <dbReference type="EMBL" id="SPO06279.1"/>
    </source>
</evidence>
<feature type="compositionally biased region" description="Low complexity" evidence="2">
    <location>
        <begin position="79"/>
        <end position="93"/>
    </location>
</feature>
<feature type="region of interest" description="Disordered" evidence="2">
    <location>
        <begin position="30"/>
        <end position="56"/>
    </location>
</feature>
<feature type="region of interest" description="Disordered" evidence="2">
    <location>
        <begin position="138"/>
        <end position="178"/>
    </location>
</feature>
<feature type="region of interest" description="Disordered" evidence="2">
    <location>
        <begin position="270"/>
        <end position="345"/>
    </location>
</feature>
<reference evidence="4" key="1">
    <citation type="submission" date="2018-03" db="EMBL/GenBank/DDBJ databases">
        <authorList>
            <person name="Guldener U."/>
        </authorList>
    </citation>
    <scope>NUCLEOTIDE SEQUENCE</scope>
</reference>
<evidence type="ECO:0000313" key="5">
    <source>
        <dbReference type="Proteomes" id="UP001187682"/>
    </source>
</evidence>
<sequence>MVFDVGILHIKRYSVQDILKLQGRLHRPVPQIPLEDSSSQHLPSLQEAPPSPPREPSLIDKLQLSSLSNLQLDCDSRDAPPSIIASGSAGSRADVQPEPATQPFTLADVSALVAAGIRDAMDAQRQNTADMIAQALTQQGHPHQDNRGRHRDQEDDPAQHQDNDTSDNGHHSTYSLKAEQDNYRTDVYTFTGRLQDLAAVYRERAVQTVWPLYLQGTALAAYKSFDTDIQTTLAFAQPTDGTTVDEFIQTLKRFNSVLTAQAAAKYRTWDRTERQLQRPDQFSVQQHNNGPAADRRTHYPRNQYSNDCRQSSPYPPRTGSSYPARQPNAGWTSQQNDTPPPPAYRDKQVWFNDDVRTATTPFQGARKLWQVDNKPTPQPSKGLWQPRDIRVHHAYVEDAPDDNDYPQDIGEGAFTDSAMFADSMATADSPNSEGTLQFGEEGPPADVTDPPADAAYFGTAYHATTHSPGSFACRQCPDVFSSNNKLHQHIRASHPRGRAHINMAAPETRRFPPRNPNRGPMMR</sequence>
<evidence type="ECO:0000256" key="1">
    <source>
        <dbReference type="PROSITE-ProRule" id="PRU00042"/>
    </source>
</evidence>
<keyword evidence="5" id="KW-1185">Reference proteome</keyword>
<dbReference type="InterPro" id="IPR013087">
    <property type="entry name" value="Znf_C2H2_type"/>
</dbReference>
<dbReference type="PROSITE" id="PS50157">
    <property type="entry name" value="ZINC_FINGER_C2H2_2"/>
    <property type="match status" value="1"/>
</dbReference>
<feature type="compositionally biased region" description="Polar residues" evidence="2">
    <location>
        <begin position="300"/>
        <end position="337"/>
    </location>
</feature>
<keyword evidence="1" id="KW-0863">Zinc-finger</keyword>
<dbReference type="PROSITE" id="PS00028">
    <property type="entry name" value="ZINC_FINGER_C2H2_1"/>
    <property type="match status" value="1"/>
</dbReference>
<keyword evidence="1" id="KW-0862">Zinc</keyword>
<protein>
    <recommendedName>
        <fullName evidence="3">C2H2-type domain-containing protein</fullName>
    </recommendedName>
</protein>
<keyword evidence="1" id="KW-0479">Metal-binding</keyword>
<feature type="compositionally biased region" description="Basic and acidic residues" evidence="2">
    <location>
        <begin position="142"/>
        <end position="170"/>
    </location>
</feature>
<organism evidence="4 5">
    <name type="scientific">Cephalotrichum gorgonifer</name>
    <dbReference type="NCBI Taxonomy" id="2041049"/>
    <lineage>
        <taxon>Eukaryota</taxon>
        <taxon>Fungi</taxon>
        <taxon>Dikarya</taxon>
        <taxon>Ascomycota</taxon>
        <taxon>Pezizomycotina</taxon>
        <taxon>Sordariomycetes</taxon>
        <taxon>Hypocreomycetidae</taxon>
        <taxon>Microascales</taxon>
        <taxon>Microascaceae</taxon>
        <taxon>Cephalotrichum</taxon>
    </lineage>
</organism>
<dbReference type="EMBL" id="ONZQ02000015">
    <property type="protein sequence ID" value="SPO06279.1"/>
    <property type="molecule type" value="Genomic_DNA"/>
</dbReference>
<dbReference type="Proteomes" id="UP001187682">
    <property type="component" value="Unassembled WGS sequence"/>
</dbReference>
<feature type="region of interest" description="Disordered" evidence="2">
    <location>
        <begin position="73"/>
        <end position="98"/>
    </location>
</feature>
<evidence type="ECO:0000259" key="3">
    <source>
        <dbReference type="PROSITE" id="PS50157"/>
    </source>
</evidence>